<dbReference type="KEGG" id="meme:HYG87_07185"/>
<dbReference type="OrthoDB" id="67851at2157"/>
<gene>
    <name evidence="1" type="ORF">HYG87_07185</name>
</gene>
<sequence>MKKKENVSATCDEICHYIKDEVKSGDEVRLSIGRVYIPGTVINNNEGVIQIKIDSEIIKGLTTIDVNKLKKDLIELEHECADSICILEAKDD</sequence>
<dbReference type="AlphaFoldDB" id="A0A8T8K6N3"/>
<dbReference type="InterPro" id="IPR019208">
    <property type="entry name" value="DUF2097"/>
</dbReference>
<organism evidence="1 2">
    <name type="scientific">Methanobacterium alkalithermotolerans</name>
    <dbReference type="NCBI Taxonomy" id="2731220"/>
    <lineage>
        <taxon>Archaea</taxon>
        <taxon>Methanobacteriati</taxon>
        <taxon>Methanobacteriota</taxon>
        <taxon>Methanomada group</taxon>
        <taxon>Methanobacteria</taxon>
        <taxon>Methanobacteriales</taxon>
        <taxon>Methanobacteriaceae</taxon>
        <taxon>Methanobacterium</taxon>
    </lineage>
</organism>
<evidence type="ECO:0000313" key="2">
    <source>
        <dbReference type="Proteomes" id="UP000681041"/>
    </source>
</evidence>
<keyword evidence="2" id="KW-1185">Reference proteome</keyword>
<proteinExistence type="predicted"/>
<evidence type="ECO:0000313" key="1">
    <source>
        <dbReference type="EMBL" id="QUH23559.1"/>
    </source>
</evidence>
<reference evidence="1" key="1">
    <citation type="submission" date="2020-07" db="EMBL/GenBank/DDBJ databases">
        <title>Methanobacterium. sp. MethCan genome.</title>
        <authorList>
            <person name="Postec A."/>
            <person name="Quemeneur M."/>
        </authorList>
    </citation>
    <scope>NUCLEOTIDE SEQUENCE</scope>
    <source>
        <strain evidence="1">MethCAN</strain>
    </source>
</reference>
<dbReference type="Pfam" id="PF09870">
    <property type="entry name" value="DUF2097"/>
    <property type="match status" value="1"/>
</dbReference>
<dbReference type="Proteomes" id="UP000681041">
    <property type="component" value="Chromosome"/>
</dbReference>
<accession>A0A8T8K6N3</accession>
<dbReference type="EMBL" id="CP058560">
    <property type="protein sequence ID" value="QUH23559.1"/>
    <property type="molecule type" value="Genomic_DNA"/>
</dbReference>
<protein>
    <submittedName>
        <fullName evidence="1">DUF2097 domain-containing protein</fullName>
    </submittedName>
</protein>
<name>A0A8T8K6N3_9EURY</name>